<dbReference type="AlphaFoldDB" id="A0A915IFQ9"/>
<accession>A0A915IFQ9</accession>
<sequence length="129" mass="14537">MSVPLGKTLRTPPRSHEPSDSNFDSAEEHAVVGQIQAQVPESQLRQESKTAVVSKLEEESARISFEMAKQAECGATVSRNVKGHQILERQRPTTPRKIVHLMTETLGEIRQELKPAWKSNLVNMNMEDY</sequence>
<dbReference type="WBParaSite" id="nRc.2.0.1.t12066-RA">
    <property type="protein sequence ID" value="nRc.2.0.1.t12066-RA"/>
    <property type="gene ID" value="nRc.2.0.1.g12066"/>
</dbReference>
<proteinExistence type="predicted"/>
<protein>
    <submittedName>
        <fullName evidence="3">Uncharacterized protein</fullName>
    </submittedName>
</protein>
<name>A0A915IFQ9_ROMCU</name>
<organism evidence="2 3">
    <name type="scientific">Romanomermis culicivorax</name>
    <name type="common">Nematode worm</name>
    <dbReference type="NCBI Taxonomy" id="13658"/>
    <lineage>
        <taxon>Eukaryota</taxon>
        <taxon>Metazoa</taxon>
        <taxon>Ecdysozoa</taxon>
        <taxon>Nematoda</taxon>
        <taxon>Enoplea</taxon>
        <taxon>Dorylaimia</taxon>
        <taxon>Mermithida</taxon>
        <taxon>Mermithoidea</taxon>
        <taxon>Mermithidae</taxon>
        <taxon>Romanomermis</taxon>
    </lineage>
</organism>
<evidence type="ECO:0000313" key="2">
    <source>
        <dbReference type="Proteomes" id="UP000887565"/>
    </source>
</evidence>
<reference evidence="3" key="1">
    <citation type="submission" date="2022-11" db="UniProtKB">
        <authorList>
            <consortium name="WormBaseParasite"/>
        </authorList>
    </citation>
    <scope>IDENTIFICATION</scope>
</reference>
<feature type="region of interest" description="Disordered" evidence="1">
    <location>
        <begin position="1"/>
        <end position="30"/>
    </location>
</feature>
<keyword evidence="2" id="KW-1185">Reference proteome</keyword>
<evidence type="ECO:0000313" key="3">
    <source>
        <dbReference type="WBParaSite" id="nRc.2.0.1.t12066-RA"/>
    </source>
</evidence>
<dbReference type="Proteomes" id="UP000887565">
    <property type="component" value="Unplaced"/>
</dbReference>
<evidence type="ECO:0000256" key="1">
    <source>
        <dbReference type="SAM" id="MobiDB-lite"/>
    </source>
</evidence>